<keyword evidence="3" id="KW-1185">Reference proteome</keyword>
<evidence type="ECO:0000313" key="3">
    <source>
        <dbReference type="Proteomes" id="UP001465976"/>
    </source>
</evidence>
<proteinExistence type="predicted"/>
<dbReference type="InterPro" id="IPR045121">
    <property type="entry name" value="CoAse"/>
</dbReference>
<dbReference type="PANTHER" id="PTHR12992">
    <property type="entry name" value="NUDIX HYDROLASE"/>
    <property type="match status" value="1"/>
</dbReference>
<sequence>MQHPSPRLAAVLILLYQHPESGHLRVLLTTRSKSLRTHPGQTALPGGRKDDTDHDLVYTALREANEEVGLPIPEEYYRRHHPNDDTETSNDQPQVVTTNAIRILCTLEPVLSLHKLIVTPVVAFLEDPTILETLRPSEHEVSRIFTYPLEAILDPDVLVEMGEPLVEKGTEDWNYDEDLHVSVASLASDGDVSEV</sequence>
<accession>A0ABR3FGT4</accession>
<dbReference type="PROSITE" id="PS51462">
    <property type="entry name" value="NUDIX"/>
    <property type="match status" value="1"/>
</dbReference>
<dbReference type="EMBL" id="JBAHYK010000402">
    <property type="protein sequence ID" value="KAL0574395.1"/>
    <property type="molecule type" value="Genomic_DNA"/>
</dbReference>
<comment type="caution">
    <text evidence="2">The sequence shown here is derived from an EMBL/GenBank/DDBJ whole genome shotgun (WGS) entry which is preliminary data.</text>
</comment>
<dbReference type="Pfam" id="PF00293">
    <property type="entry name" value="NUDIX"/>
    <property type="match status" value="1"/>
</dbReference>
<organism evidence="2 3">
    <name type="scientific">Marasmius crinis-equi</name>
    <dbReference type="NCBI Taxonomy" id="585013"/>
    <lineage>
        <taxon>Eukaryota</taxon>
        <taxon>Fungi</taxon>
        <taxon>Dikarya</taxon>
        <taxon>Basidiomycota</taxon>
        <taxon>Agaricomycotina</taxon>
        <taxon>Agaricomycetes</taxon>
        <taxon>Agaricomycetidae</taxon>
        <taxon>Agaricales</taxon>
        <taxon>Marasmiineae</taxon>
        <taxon>Marasmiaceae</taxon>
        <taxon>Marasmius</taxon>
    </lineage>
</organism>
<evidence type="ECO:0000259" key="1">
    <source>
        <dbReference type="PROSITE" id="PS51462"/>
    </source>
</evidence>
<feature type="domain" description="Nudix hydrolase" evidence="1">
    <location>
        <begin position="6"/>
        <end position="172"/>
    </location>
</feature>
<gene>
    <name evidence="2" type="ORF">V5O48_007570</name>
</gene>
<dbReference type="SUPFAM" id="SSF55811">
    <property type="entry name" value="Nudix"/>
    <property type="match status" value="1"/>
</dbReference>
<dbReference type="InterPro" id="IPR000086">
    <property type="entry name" value="NUDIX_hydrolase_dom"/>
</dbReference>
<dbReference type="InterPro" id="IPR015797">
    <property type="entry name" value="NUDIX_hydrolase-like_dom_sf"/>
</dbReference>
<name>A0ABR3FGT4_9AGAR</name>
<reference evidence="2 3" key="1">
    <citation type="submission" date="2024-02" db="EMBL/GenBank/DDBJ databases">
        <title>A draft genome for the cacao thread blight pathogen Marasmius crinis-equi.</title>
        <authorList>
            <person name="Cohen S.P."/>
            <person name="Baruah I.K."/>
            <person name="Amoako-Attah I."/>
            <person name="Bukari Y."/>
            <person name="Meinhardt L.W."/>
            <person name="Bailey B.A."/>
        </authorList>
    </citation>
    <scope>NUCLEOTIDE SEQUENCE [LARGE SCALE GENOMIC DNA]</scope>
    <source>
        <strain evidence="2 3">GH-76</strain>
    </source>
</reference>
<dbReference type="Gene3D" id="3.90.79.10">
    <property type="entry name" value="Nucleoside Triphosphate Pyrophosphohydrolase"/>
    <property type="match status" value="1"/>
</dbReference>
<dbReference type="CDD" id="cd03426">
    <property type="entry name" value="NUDIX_CoAse_Nudt7"/>
    <property type="match status" value="1"/>
</dbReference>
<protein>
    <recommendedName>
        <fullName evidence="1">Nudix hydrolase domain-containing protein</fullName>
    </recommendedName>
</protein>
<dbReference type="Proteomes" id="UP001465976">
    <property type="component" value="Unassembled WGS sequence"/>
</dbReference>
<dbReference type="PANTHER" id="PTHR12992:SF45">
    <property type="entry name" value="NUDIX HYDROLASE DOMAIN-CONTAINING PROTEIN"/>
    <property type="match status" value="1"/>
</dbReference>
<evidence type="ECO:0000313" key="2">
    <source>
        <dbReference type="EMBL" id="KAL0574395.1"/>
    </source>
</evidence>